<organism evidence="1 2">
    <name type="scientific">Stephania japonica</name>
    <dbReference type="NCBI Taxonomy" id="461633"/>
    <lineage>
        <taxon>Eukaryota</taxon>
        <taxon>Viridiplantae</taxon>
        <taxon>Streptophyta</taxon>
        <taxon>Embryophyta</taxon>
        <taxon>Tracheophyta</taxon>
        <taxon>Spermatophyta</taxon>
        <taxon>Magnoliopsida</taxon>
        <taxon>Ranunculales</taxon>
        <taxon>Menispermaceae</taxon>
        <taxon>Menispermoideae</taxon>
        <taxon>Cissampelideae</taxon>
        <taxon>Stephania</taxon>
    </lineage>
</organism>
<gene>
    <name evidence="1" type="ORF">Sjap_008293</name>
</gene>
<dbReference type="Proteomes" id="UP001417504">
    <property type="component" value="Unassembled WGS sequence"/>
</dbReference>
<evidence type="ECO:0000313" key="2">
    <source>
        <dbReference type="Proteomes" id="UP001417504"/>
    </source>
</evidence>
<keyword evidence="2" id="KW-1185">Reference proteome</keyword>
<sequence>MRFCYQIVMVNQQGPSDNSGTSSTRAVSIEEFQTLAHRVAAQERQLEEILAILRASVVVASVPSTARVTVTQKEYTPGVTTMTLFPTTTATGPVMAVIPHASTKIAPATLTVYGTTTTIKASQW</sequence>
<accession>A0AAP0JPM9</accession>
<dbReference type="EMBL" id="JBBNAE010000003">
    <property type="protein sequence ID" value="KAK9137699.1"/>
    <property type="molecule type" value="Genomic_DNA"/>
</dbReference>
<name>A0AAP0JPM9_9MAGN</name>
<dbReference type="AlphaFoldDB" id="A0AAP0JPM9"/>
<evidence type="ECO:0000313" key="1">
    <source>
        <dbReference type="EMBL" id="KAK9137699.1"/>
    </source>
</evidence>
<protein>
    <submittedName>
        <fullName evidence="1">Uncharacterized protein</fullName>
    </submittedName>
</protein>
<proteinExistence type="predicted"/>
<comment type="caution">
    <text evidence="1">The sequence shown here is derived from an EMBL/GenBank/DDBJ whole genome shotgun (WGS) entry which is preliminary data.</text>
</comment>
<reference evidence="1 2" key="1">
    <citation type="submission" date="2024-01" db="EMBL/GenBank/DDBJ databases">
        <title>Genome assemblies of Stephania.</title>
        <authorList>
            <person name="Yang L."/>
        </authorList>
    </citation>
    <scope>NUCLEOTIDE SEQUENCE [LARGE SCALE GENOMIC DNA]</scope>
    <source>
        <strain evidence="1">QJT</strain>
        <tissue evidence="1">Leaf</tissue>
    </source>
</reference>